<protein>
    <submittedName>
        <fullName evidence="2">PROF3 protein</fullName>
    </submittedName>
</protein>
<dbReference type="GO" id="GO:0032233">
    <property type="term" value="P:positive regulation of actin filament bundle assembly"/>
    <property type="evidence" value="ECO:0007669"/>
    <property type="project" value="TreeGrafter"/>
</dbReference>
<accession>A0A7K4XH82</accession>
<dbReference type="SUPFAM" id="SSF55770">
    <property type="entry name" value="Profilin (actin-binding protein)"/>
    <property type="match status" value="1"/>
</dbReference>
<organism evidence="2 3">
    <name type="scientific">Regulus satrapa</name>
    <name type="common">Golden-crowned kinglet</name>
    <dbReference type="NCBI Taxonomy" id="13245"/>
    <lineage>
        <taxon>Eukaryota</taxon>
        <taxon>Metazoa</taxon>
        <taxon>Chordata</taxon>
        <taxon>Craniata</taxon>
        <taxon>Vertebrata</taxon>
        <taxon>Euteleostomi</taxon>
        <taxon>Archelosauria</taxon>
        <taxon>Archosauria</taxon>
        <taxon>Dinosauria</taxon>
        <taxon>Saurischia</taxon>
        <taxon>Theropoda</taxon>
        <taxon>Coelurosauria</taxon>
        <taxon>Aves</taxon>
        <taxon>Neognathae</taxon>
        <taxon>Neoaves</taxon>
        <taxon>Telluraves</taxon>
        <taxon>Australaves</taxon>
        <taxon>Passeriformes</taxon>
        <taxon>Regulidae</taxon>
        <taxon>Regulus</taxon>
    </lineage>
</organism>
<feature type="non-terminal residue" evidence="2">
    <location>
        <position position="1"/>
    </location>
</feature>
<reference evidence="2 3" key="1">
    <citation type="submission" date="2019-09" db="EMBL/GenBank/DDBJ databases">
        <title>Bird 10,000 Genomes (B10K) Project - Family phase.</title>
        <authorList>
            <person name="Zhang G."/>
        </authorList>
    </citation>
    <scope>NUCLEOTIDE SEQUENCE [LARGE SCALE GENOMIC DNA]</scope>
    <source>
        <strain evidence="2">B10K-DU-001-18</strain>
        <tissue evidence="2">Muscle</tissue>
    </source>
</reference>
<name>A0A7K4XH82_REGSA</name>
<dbReference type="GO" id="GO:0003779">
    <property type="term" value="F:actin binding"/>
    <property type="evidence" value="ECO:0007669"/>
    <property type="project" value="TreeGrafter"/>
</dbReference>
<dbReference type="OrthoDB" id="9217727at2759"/>
<proteinExistence type="predicted"/>
<comment type="caution">
    <text evidence="2">The sequence shown here is derived from an EMBL/GenBank/DDBJ whole genome shotgun (WGS) entry which is preliminary data.</text>
</comment>
<dbReference type="AlphaFoldDB" id="A0A7K4XH82"/>
<dbReference type="Proteomes" id="UP000529728">
    <property type="component" value="Unassembled WGS sequence"/>
</dbReference>
<gene>
    <name evidence="2" type="primary">Pfn3</name>
    <name evidence="2" type="ORF">REGSAT_R11202</name>
</gene>
<feature type="non-terminal residue" evidence="2">
    <location>
        <position position="118"/>
    </location>
</feature>
<dbReference type="GO" id="GO:0005737">
    <property type="term" value="C:cytoplasm"/>
    <property type="evidence" value="ECO:0007669"/>
    <property type="project" value="TreeGrafter"/>
</dbReference>
<evidence type="ECO:0000313" key="2">
    <source>
        <dbReference type="EMBL" id="NWR46217.1"/>
    </source>
</evidence>
<dbReference type="GO" id="GO:0030833">
    <property type="term" value="P:regulation of actin filament polymerization"/>
    <property type="evidence" value="ECO:0007669"/>
    <property type="project" value="TreeGrafter"/>
</dbReference>
<dbReference type="PANTHER" id="PTHR13936:SF2">
    <property type="entry name" value="PROFILIN-3"/>
    <property type="match status" value="1"/>
</dbReference>
<evidence type="ECO:0000256" key="1">
    <source>
        <dbReference type="SAM" id="MobiDB-lite"/>
    </source>
</evidence>
<dbReference type="Gene3D" id="3.30.450.30">
    <property type="entry name" value="Dynein light chain 2a, cytoplasmic"/>
    <property type="match status" value="1"/>
</dbReference>
<keyword evidence="3" id="KW-1185">Reference proteome</keyword>
<dbReference type="PANTHER" id="PTHR13936">
    <property type="entry name" value="PROFILIN"/>
    <property type="match status" value="1"/>
</dbReference>
<feature type="region of interest" description="Disordered" evidence="1">
    <location>
        <begin position="24"/>
        <end position="55"/>
    </location>
</feature>
<dbReference type="EMBL" id="VWZN01009686">
    <property type="protein sequence ID" value="NWR46217.1"/>
    <property type="molecule type" value="Genomic_DNA"/>
</dbReference>
<evidence type="ECO:0000313" key="3">
    <source>
        <dbReference type="Proteomes" id="UP000529728"/>
    </source>
</evidence>
<sequence length="118" mass="12785">MDYWKYSINNILVEKDIEDEAVVGLSEMSTRGQSSQGSSSHSPQESLDHRPGSENVSMVGVTIACKKYGISENLLVDEDNVMDVRSKGSDSRSIPNGMAPTPLIFLMGKNGAHKGVLN</sequence>
<feature type="compositionally biased region" description="Low complexity" evidence="1">
    <location>
        <begin position="33"/>
        <end position="45"/>
    </location>
</feature>
<dbReference type="InterPro" id="IPR036140">
    <property type="entry name" value="PFN_sf"/>
</dbReference>